<feature type="transmembrane region" description="Helical" evidence="8">
    <location>
        <begin position="258"/>
        <end position="286"/>
    </location>
</feature>
<feature type="domain" description="MacB-like periplasmic core" evidence="10">
    <location>
        <begin position="495"/>
        <end position="690"/>
    </location>
</feature>
<evidence type="ECO:0000256" key="3">
    <source>
        <dbReference type="ARBA" id="ARBA00022692"/>
    </source>
</evidence>
<feature type="transmembrane region" description="Helical" evidence="8">
    <location>
        <begin position="358"/>
        <end position="380"/>
    </location>
</feature>
<dbReference type="GO" id="GO:0022857">
    <property type="term" value="F:transmembrane transporter activity"/>
    <property type="evidence" value="ECO:0007669"/>
    <property type="project" value="TreeGrafter"/>
</dbReference>
<evidence type="ECO:0000256" key="6">
    <source>
        <dbReference type="ARBA" id="ARBA00038076"/>
    </source>
</evidence>
<feature type="domain" description="ABC3 transporter permease C-terminal" evidence="9">
    <location>
        <begin position="722"/>
        <end position="837"/>
    </location>
</feature>
<accession>A0A4R2JXJ9</accession>
<dbReference type="GO" id="GO:0005886">
    <property type="term" value="C:plasma membrane"/>
    <property type="evidence" value="ECO:0007669"/>
    <property type="project" value="UniProtKB-SubCell"/>
</dbReference>
<feature type="domain" description="MacB-like periplasmic core" evidence="10">
    <location>
        <begin position="55"/>
        <end position="231"/>
    </location>
</feature>
<dbReference type="InterPro" id="IPR003838">
    <property type="entry name" value="ABC3_permease_C"/>
</dbReference>
<comment type="subcellular location">
    <subcellularLocation>
        <location evidence="1">Cell membrane</location>
        <topology evidence="1">Multi-pass membrane protein</topology>
    </subcellularLocation>
</comment>
<dbReference type="PROSITE" id="PS51257">
    <property type="entry name" value="PROKAR_LIPOPROTEIN"/>
    <property type="match status" value="1"/>
</dbReference>
<evidence type="ECO:0000256" key="5">
    <source>
        <dbReference type="ARBA" id="ARBA00023136"/>
    </source>
</evidence>
<reference evidence="11 12" key="1">
    <citation type="submission" date="2019-03" db="EMBL/GenBank/DDBJ databases">
        <title>Genomic Encyclopedia of Type Strains, Phase IV (KMG-IV): sequencing the most valuable type-strain genomes for metagenomic binning, comparative biology and taxonomic classification.</title>
        <authorList>
            <person name="Goeker M."/>
        </authorList>
    </citation>
    <scope>NUCLEOTIDE SEQUENCE [LARGE SCALE GENOMIC DNA]</scope>
    <source>
        <strain evidence="11 12">DSM 45934</strain>
    </source>
</reference>
<feature type="transmembrane region" description="Helical" evidence="8">
    <location>
        <begin position="316"/>
        <end position="338"/>
    </location>
</feature>
<feature type="domain" description="ABC3 transporter permease C-terminal" evidence="9">
    <location>
        <begin position="268"/>
        <end position="388"/>
    </location>
</feature>
<organism evidence="11 12">
    <name type="scientific">Actinocrispum wychmicini</name>
    <dbReference type="NCBI Taxonomy" id="1213861"/>
    <lineage>
        <taxon>Bacteria</taxon>
        <taxon>Bacillati</taxon>
        <taxon>Actinomycetota</taxon>
        <taxon>Actinomycetes</taxon>
        <taxon>Pseudonocardiales</taxon>
        <taxon>Pseudonocardiaceae</taxon>
        <taxon>Actinocrispum</taxon>
    </lineage>
</organism>
<feature type="transmembrane region" description="Helical" evidence="8">
    <location>
        <begin position="718"/>
        <end position="740"/>
    </location>
</feature>
<dbReference type="PANTHER" id="PTHR30572">
    <property type="entry name" value="MEMBRANE COMPONENT OF TRANSPORTER-RELATED"/>
    <property type="match status" value="1"/>
</dbReference>
<comment type="caution">
    <text evidence="11">The sequence shown here is derived from an EMBL/GenBank/DDBJ whole genome shotgun (WGS) entry which is preliminary data.</text>
</comment>
<dbReference type="OrthoDB" id="3223244at2"/>
<evidence type="ECO:0000256" key="1">
    <source>
        <dbReference type="ARBA" id="ARBA00004651"/>
    </source>
</evidence>
<keyword evidence="4 8" id="KW-1133">Transmembrane helix</keyword>
<evidence type="ECO:0000256" key="2">
    <source>
        <dbReference type="ARBA" id="ARBA00022475"/>
    </source>
</evidence>
<dbReference type="InterPro" id="IPR050250">
    <property type="entry name" value="Macrolide_Exporter_MacB"/>
</dbReference>
<keyword evidence="12" id="KW-1185">Reference proteome</keyword>
<evidence type="ECO:0000256" key="4">
    <source>
        <dbReference type="ARBA" id="ARBA00022989"/>
    </source>
</evidence>
<feature type="transmembrane region" description="Helical" evidence="8">
    <location>
        <begin position="805"/>
        <end position="824"/>
    </location>
</feature>
<feature type="region of interest" description="Disordered" evidence="7">
    <location>
        <begin position="65"/>
        <end position="85"/>
    </location>
</feature>
<dbReference type="Pfam" id="PF02687">
    <property type="entry name" value="FtsX"/>
    <property type="match status" value="2"/>
</dbReference>
<evidence type="ECO:0000313" key="12">
    <source>
        <dbReference type="Proteomes" id="UP000295680"/>
    </source>
</evidence>
<evidence type="ECO:0000259" key="10">
    <source>
        <dbReference type="Pfam" id="PF12704"/>
    </source>
</evidence>
<evidence type="ECO:0000256" key="7">
    <source>
        <dbReference type="SAM" id="MobiDB-lite"/>
    </source>
</evidence>
<dbReference type="AlphaFoldDB" id="A0A4R2JXJ9"/>
<dbReference type="RefSeq" id="WP_132113685.1">
    <property type="nucleotide sequence ID" value="NZ_SLWS01000002.1"/>
</dbReference>
<keyword evidence="3 8" id="KW-0812">Transmembrane</keyword>
<keyword evidence="2" id="KW-1003">Cell membrane</keyword>
<dbReference type="InterPro" id="IPR025857">
    <property type="entry name" value="MacB_PCD"/>
</dbReference>
<sequence length="845" mass="87007">MLRLAVRTLRARKGSFIAAFVALFFASALLTACGVLLETGIAGGVPTERYQAAAVVVAGDQSYVPAQPADRDTTGSTSAQSQQLRERVRVDSTVANEIAAVAGVRAVVPDVSFPVTIASPGTTAVGHSWASAELAPYQLRAGTAPTRPDEVVLDASIGLGVGDQVLLQVDDRLTPYRVAGVASLDNARQPAVFFSEPKATELAGHPGRVDALGVLAQPGTDPRTLADRIEQALPEHGFVVATGLDRGSVEFLTAGNSLASLIALSAAFGGTAMMVALFVVSATLAVSVRQRLREMALLRAIGTTPGQIRRMICGEALIVAAVAGLLGCLPGLALAKWLRSLFVDRGILPTDVAVVYGPLPPLVVVAALVVAALVAGRIAARRAATLKPTEALGEAAAERKVIGAGRLITGLVLLAVGVAGVVLANQLTGPAAAASAGGVAMVLIVAAAVLGPVLAKVAAVLTTPILRGARASGYLATRNNLANARRMAGSITPLVLAVGLGCVSIFTQTTMLRGAEEDTQATITADYTLSAPDGIPTAAVDAVRAIPGVASATSLRQTQLIEEHTSGGAIQAHTVDALAIDPGRPSLNLDMRVRVGSLDQVRGSDVALSQQLADTLGARIGDRVKLRLGDTTPTELRLVAVFDRENGLGQAVIDRTVVAGHTTSPRDEQILVRLDPGANRAAVTAALTALGQSFPGLGLADRDSVRAAQAQELQANAWVNFLVVGLILVYMGIAVVNTLVMATSARSRELALLRLVGGTRRQALRMIRWESLVLVLTAILTGSAIAAVTLVPFSKATTGSPIPDVPPAIYFGLIGLVALLGLIATEIPARLALRQDPVAAIGIRE</sequence>
<dbReference type="Proteomes" id="UP000295680">
    <property type="component" value="Unassembled WGS sequence"/>
</dbReference>
<evidence type="ECO:0000313" key="11">
    <source>
        <dbReference type="EMBL" id="TCO62138.1"/>
    </source>
</evidence>
<protein>
    <submittedName>
        <fullName evidence="11">Putative ABC transport system permease protein</fullName>
    </submittedName>
</protein>
<dbReference type="EMBL" id="SLWS01000002">
    <property type="protein sequence ID" value="TCO62138.1"/>
    <property type="molecule type" value="Genomic_DNA"/>
</dbReference>
<evidence type="ECO:0000256" key="8">
    <source>
        <dbReference type="SAM" id="Phobius"/>
    </source>
</evidence>
<proteinExistence type="inferred from homology"/>
<feature type="transmembrane region" description="Helical" evidence="8">
    <location>
        <begin position="487"/>
        <end position="506"/>
    </location>
</feature>
<comment type="similarity">
    <text evidence="6">Belongs to the ABC-4 integral membrane protein family.</text>
</comment>
<evidence type="ECO:0000259" key="9">
    <source>
        <dbReference type="Pfam" id="PF02687"/>
    </source>
</evidence>
<dbReference type="PANTHER" id="PTHR30572:SF4">
    <property type="entry name" value="ABC TRANSPORTER PERMEASE YTRF"/>
    <property type="match status" value="1"/>
</dbReference>
<feature type="transmembrane region" description="Helical" evidence="8">
    <location>
        <begin position="436"/>
        <end position="466"/>
    </location>
</feature>
<dbReference type="Pfam" id="PF12704">
    <property type="entry name" value="MacB_PCD"/>
    <property type="match status" value="2"/>
</dbReference>
<gene>
    <name evidence="11" type="ORF">EV192_102275</name>
</gene>
<feature type="compositionally biased region" description="Polar residues" evidence="7">
    <location>
        <begin position="74"/>
        <end position="83"/>
    </location>
</feature>
<feature type="transmembrane region" description="Helical" evidence="8">
    <location>
        <begin position="771"/>
        <end position="793"/>
    </location>
</feature>
<name>A0A4R2JXJ9_9PSEU</name>
<feature type="transmembrane region" description="Helical" evidence="8">
    <location>
        <begin position="401"/>
        <end position="424"/>
    </location>
</feature>
<keyword evidence="5 8" id="KW-0472">Membrane</keyword>